<reference evidence="5" key="2">
    <citation type="journal article" date="2011" name="Stand. Genomic Sci.">
        <title>Complete genome sequence of Weeksella virosa type strain (9751T).</title>
        <authorList>
            <person name="Lang E."/>
            <person name="Teshima H."/>
            <person name="Lucas S."/>
            <person name="Lapidus A."/>
            <person name="Hammon N."/>
            <person name="Deshpande S."/>
            <person name="Nolan M."/>
            <person name="Cheng J."/>
            <person name="Pitluck S."/>
            <person name="Liolios K."/>
            <person name="Pagani I."/>
            <person name="Mikhailova N."/>
            <person name="Ivanova N."/>
            <person name="Mavromatis K."/>
            <person name="Pati A."/>
            <person name="Tapia R."/>
            <person name="Han C."/>
            <person name="Goodwin L."/>
            <person name="Chen A."/>
            <person name="Palaniappan K."/>
            <person name="Land M."/>
            <person name="Hauser L."/>
            <person name="Chang Y."/>
            <person name="Jeffries C."/>
            <person name="Brambilla E."/>
            <person name="Kopitz M."/>
            <person name="Rohde M."/>
            <person name="Goker M."/>
            <person name="Tindall B."/>
            <person name="Detter J."/>
            <person name="Woyke T."/>
            <person name="Bristow J."/>
            <person name="Eisen J."/>
            <person name="Markowitz V."/>
            <person name="Hugenholtz P."/>
            <person name="Klenk H."/>
            <person name="Kyrpides N."/>
        </authorList>
    </citation>
    <scope>NUCLEOTIDE SEQUENCE [LARGE SCALE GENOMIC DNA]</scope>
    <source>
        <strain evidence="5">ATCC 43766 / DSM 16922 / JCM 21250 / NBRC 16016 / NCTC 11634 / CL345/78</strain>
    </source>
</reference>
<dbReference type="Pfam" id="PF00583">
    <property type="entry name" value="Acetyltransf_1"/>
    <property type="match status" value="1"/>
</dbReference>
<evidence type="ECO:0000256" key="1">
    <source>
        <dbReference type="ARBA" id="ARBA00022679"/>
    </source>
</evidence>
<feature type="domain" description="N-acetyltransferase" evidence="3">
    <location>
        <begin position="1"/>
        <end position="184"/>
    </location>
</feature>
<dbReference type="KEGG" id="wvi:Weevi_0174"/>
<dbReference type="Gene3D" id="3.40.630.30">
    <property type="match status" value="1"/>
</dbReference>
<evidence type="ECO:0000256" key="2">
    <source>
        <dbReference type="ARBA" id="ARBA00023315"/>
    </source>
</evidence>
<dbReference type="RefSeq" id="WP_013597290.1">
    <property type="nucleotide sequence ID" value="NC_015144.1"/>
</dbReference>
<keyword evidence="1" id="KW-0808">Transferase</keyword>
<gene>
    <name evidence="4" type="ordered locus">Weevi_0174</name>
</gene>
<dbReference type="EMBL" id="CP002455">
    <property type="protein sequence ID" value="ADX66898.1"/>
    <property type="molecule type" value="Genomic_DNA"/>
</dbReference>
<dbReference type="PANTHER" id="PTHR43800:SF1">
    <property type="entry name" value="PEPTIDYL-LYSINE N-ACETYLTRANSFERASE YJAB"/>
    <property type="match status" value="1"/>
</dbReference>
<accession>F0NXC4</accession>
<dbReference type="AlphaFoldDB" id="F0NXC4"/>
<dbReference type="PANTHER" id="PTHR43800">
    <property type="entry name" value="PEPTIDYL-LYSINE N-ACETYLTRANSFERASE YJAB"/>
    <property type="match status" value="1"/>
</dbReference>
<evidence type="ECO:0000259" key="3">
    <source>
        <dbReference type="PROSITE" id="PS51186"/>
    </source>
</evidence>
<proteinExistence type="predicted"/>
<keyword evidence="2" id="KW-0012">Acyltransferase</keyword>
<dbReference type="eggNOG" id="COG0456">
    <property type="taxonomic scope" value="Bacteria"/>
</dbReference>
<keyword evidence="5" id="KW-1185">Reference proteome</keyword>
<dbReference type="InterPro" id="IPR000182">
    <property type="entry name" value="GNAT_dom"/>
</dbReference>
<name>F0NXC4_WEEVC</name>
<dbReference type="OrthoDB" id="5319888at2"/>
<protein>
    <submittedName>
        <fullName evidence="4">GCN5-related N-acetyltransferase</fullName>
    </submittedName>
</protein>
<dbReference type="GO" id="GO:0016747">
    <property type="term" value="F:acyltransferase activity, transferring groups other than amino-acyl groups"/>
    <property type="evidence" value="ECO:0007669"/>
    <property type="project" value="InterPro"/>
</dbReference>
<dbReference type="PROSITE" id="PS51186">
    <property type="entry name" value="GNAT"/>
    <property type="match status" value="1"/>
</dbReference>
<dbReference type="Proteomes" id="UP000008641">
    <property type="component" value="Chromosome"/>
</dbReference>
<dbReference type="SUPFAM" id="SSF55729">
    <property type="entry name" value="Acyl-CoA N-acyltransferases (Nat)"/>
    <property type="match status" value="1"/>
</dbReference>
<organism evidence="4 5">
    <name type="scientific">Weeksella virosa (strain ATCC 43766 / DSM 16922 / JCM 21250 / CCUG 30538 / CDC 9751 / IAM 14551 / NBRC 16016 / NCTC 11634 / CL345/78)</name>
    <dbReference type="NCBI Taxonomy" id="865938"/>
    <lineage>
        <taxon>Bacteria</taxon>
        <taxon>Pseudomonadati</taxon>
        <taxon>Bacteroidota</taxon>
        <taxon>Flavobacteriia</taxon>
        <taxon>Flavobacteriales</taxon>
        <taxon>Weeksellaceae</taxon>
        <taxon>Weeksella</taxon>
    </lineage>
</organism>
<evidence type="ECO:0000313" key="5">
    <source>
        <dbReference type="Proteomes" id="UP000008641"/>
    </source>
</evidence>
<dbReference type="InterPro" id="IPR016181">
    <property type="entry name" value="Acyl_CoA_acyltransferase"/>
</dbReference>
<dbReference type="HOGENOM" id="CLU_087235_2_0_10"/>
<sequence length="186" mass="21339">MLIRKAKKNDSKEIAPLLLIAMEDIVYTFINEENREKSLAFLEYFIAQKSNQYSYENIWVLEMHGQIAGAINVYDGGMLNELRRPIIQYLKEKYQNEISPEDETEAGEWYLDTLGVNPDFQGKGIGSTLIKYVIENISSENNKAVGLLVDIDNPHAKRLYERLGFQKLGDKLLVGKVLEHMQVRIG</sequence>
<evidence type="ECO:0000313" key="4">
    <source>
        <dbReference type="EMBL" id="ADX66898.1"/>
    </source>
</evidence>
<dbReference type="CDD" id="cd04301">
    <property type="entry name" value="NAT_SF"/>
    <property type="match status" value="1"/>
</dbReference>
<dbReference type="STRING" id="865938.Weevi_0174"/>
<reference evidence="4 5" key="1">
    <citation type="journal article" date="2011" name="Stand. Genomic Sci.">
        <title>Complete genome sequence of Weeksella virosa type strain (9751).</title>
        <authorList>
            <person name="Lang E."/>
            <person name="Teshima H."/>
            <person name="Lucas S."/>
            <person name="Lapidus A."/>
            <person name="Hammon N."/>
            <person name="Deshpande S."/>
            <person name="Nolan M."/>
            <person name="Cheng J.F."/>
            <person name="Pitluck S."/>
            <person name="Liolios K."/>
            <person name="Pagani I."/>
            <person name="Mikhailova N."/>
            <person name="Ivanova N."/>
            <person name="Mavromatis K."/>
            <person name="Pati A."/>
            <person name="Tapia R."/>
            <person name="Han C."/>
            <person name="Goodwin L."/>
            <person name="Chen A."/>
            <person name="Palaniappan K."/>
            <person name="Land M."/>
            <person name="Hauser L."/>
            <person name="Chang Y.J."/>
            <person name="Jeffries C.D."/>
            <person name="Brambilla E.M."/>
            <person name="Kopitz M."/>
            <person name="Rohde M."/>
            <person name="Goker M."/>
            <person name="Tindall B.J."/>
            <person name="Detter J.C."/>
            <person name="Woyke T."/>
            <person name="Bristow J."/>
            <person name="Eisen J.A."/>
            <person name="Markowitz V."/>
            <person name="Hugenholtz P."/>
            <person name="Klenk H.P."/>
            <person name="Kyrpides N.C."/>
        </authorList>
    </citation>
    <scope>NUCLEOTIDE SEQUENCE [LARGE SCALE GENOMIC DNA]</scope>
    <source>
        <strain evidence="5">ATCC 43766 / DSM 16922 / JCM 21250 / NBRC 16016 / NCTC 11634 / CL345/78</strain>
    </source>
</reference>